<evidence type="ECO:0000259" key="3">
    <source>
        <dbReference type="PROSITE" id="PS50110"/>
    </source>
</evidence>
<dbReference type="AlphaFoldDB" id="A0A6I3XAN9"/>
<reference evidence="4 5" key="1">
    <citation type="submission" date="2019-11" db="EMBL/GenBank/DDBJ databases">
        <title>Draft Genome Sequences of Six Type Strains of the Genus Massilia.</title>
        <authorList>
            <person name="Miess H."/>
            <person name="Frediansyah A."/>
            <person name="Goeker M."/>
            <person name="Gross H."/>
        </authorList>
    </citation>
    <scope>NUCLEOTIDE SEQUENCE [LARGE SCALE GENOMIC DNA]</scope>
    <source>
        <strain evidence="4 5">DSM 17513</strain>
    </source>
</reference>
<dbReference type="PROSITE" id="PS50110">
    <property type="entry name" value="RESPONSE_REGULATORY"/>
    <property type="match status" value="1"/>
</dbReference>
<feature type="domain" description="Response regulatory" evidence="3">
    <location>
        <begin position="1"/>
        <end position="99"/>
    </location>
</feature>
<dbReference type="Gene3D" id="3.40.50.2300">
    <property type="match status" value="1"/>
</dbReference>
<accession>A0A6I3XAN9</accession>
<dbReference type="GO" id="GO:0000160">
    <property type="term" value="P:phosphorelay signal transduction system"/>
    <property type="evidence" value="ECO:0007669"/>
    <property type="project" value="InterPro"/>
</dbReference>
<keyword evidence="5" id="KW-1185">Reference proteome</keyword>
<dbReference type="Proteomes" id="UP000431684">
    <property type="component" value="Unassembled WGS sequence"/>
</dbReference>
<comment type="caution">
    <text evidence="4">The sequence shown here is derived from an EMBL/GenBank/DDBJ whole genome shotgun (WGS) entry which is preliminary data.</text>
</comment>
<evidence type="ECO:0000313" key="4">
    <source>
        <dbReference type="EMBL" id="MUI11690.1"/>
    </source>
</evidence>
<dbReference type="PANTHER" id="PTHR44591:SF3">
    <property type="entry name" value="RESPONSE REGULATORY DOMAIN-CONTAINING PROTEIN"/>
    <property type="match status" value="1"/>
</dbReference>
<evidence type="ECO:0000256" key="1">
    <source>
        <dbReference type="ARBA" id="ARBA00022553"/>
    </source>
</evidence>
<keyword evidence="1 2" id="KW-0597">Phosphoprotein</keyword>
<evidence type="ECO:0000313" key="5">
    <source>
        <dbReference type="Proteomes" id="UP000431684"/>
    </source>
</evidence>
<dbReference type="SUPFAM" id="SSF52172">
    <property type="entry name" value="CheY-like"/>
    <property type="match status" value="1"/>
</dbReference>
<proteinExistence type="predicted"/>
<feature type="modified residue" description="4-aspartylphosphate" evidence="2">
    <location>
        <position position="38"/>
    </location>
</feature>
<sequence>MAEALFAGHGFQVRVAYSADQALALLASDGAIDALFSDIMMPGMTGLQLATTVGSLYPSIRIVLTSGYTAPALMAGMARPCHFVPKPYRIDTVVDLLRS</sequence>
<dbReference type="Pfam" id="PF00072">
    <property type="entry name" value="Response_reg"/>
    <property type="match status" value="1"/>
</dbReference>
<evidence type="ECO:0000256" key="2">
    <source>
        <dbReference type="PROSITE-ProRule" id="PRU00169"/>
    </source>
</evidence>
<dbReference type="SMART" id="SM00448">
    <property type="entry name" value="REC"/>
    <property type="match status" value="1"/>
</dbReference>
<dbReference type="EMBL" id="WNWM01000002">
    <property type="protein sequence ID" value="MUI11690.1"/>
    <property type="molecule type" value="Genomic_DNA"/>
</dbReference>
<dbReference type="OrthoDB" id="9800897at2"/>
<dbReference type="InterPro" id="IPR050595">
    <property type="entry name" value="Bact_response_regulator"/>
</dbReference>
<gene>
    <name evidence="4" type="ORF">GJV26_04210</name>
</gene>
<organism evidence="4 5">
    <name type="scientific">Pseudoduganella dura</name>
    <dbReference type="NCBI Taxonomy" id="321982"/>
    <lineage>
        <taxon>Bacteria</taxon>
        <taxon>Pseudomonadati</taxon>
        <taxon>Pseudomonadota</taxon>
        <taxon>Betaproteobacteria</taxon>
        <taxon>Burkholderiales</taxon>
        <taxon>Oxalobacteraceae</taxon>
        <taxon>Telluria group</taxon>
        <taxon>Pseudoduganella</taxon>
    </lineage>
</organism>
<dbReference type="InterPro" id="IPR011006">
    <property type="entry name" value="CheY-like_superfamily"/>
</dbReference>
<dbReference type="PANTHER" id="PTHR44591">
    <property type="entry name" value="STRESS RESPONSE REGULATOR PROTEIN 1"/>
    <property type="match status" value="1"/>
</dbReference>
<dbReference type="InterPro" id="IPR001789">
    <property type="entry name" value="Sig_transdc_resp-reg_receiver"/>
</dbReference>
<name>A0A6I3XAN9_9BURK</name>
<protein>
    <submittedName>
        <fullName evidence="4">Response regulator</fullName>
    </submittedName>
</protein>